<keyword evidence="8" id="KW-1185">Reference proteome</keyword>
<reference evidence="7 8" key="1">
    <citation type="submission" date="2016-10" db="EMBL/GenBank/DDBJ databases">
        <authorList>
            <person name="de Groot N.N."/>
        </authorList>
    </citation>
    <scope>NUCLEOTIDE SEQUENCE [LARGE SCALE GENOMIC DNA]</scope>
    <source>
        <strain evidence="7 8">DSM 22789</strain>
    </source>
</reference>
<dbReference type="GO" id="GO:0045892">
    <property type="term" value="P:negative regulation of DNA-templated transcription"/>
    <property type="evidence" value="ECO:0007669"/>
    <property type="project" value="TreeGrafter"/>
</dbReference>
<sequence length="92" mass="10658">MKYSLIFTPEADEDVKRIKKSGNKALFKKLNILLEEISEHPKTGTGKPEQLKHYTEPTWSRRVSAEHRLVYEIQEEVITVLVLSAYGHYGDK</sequence>
<dbReference type="Gene3D" id="3.30.2310.20">
    <property type="entry name" value="RelE-like"/>
    <property type="match status" value="1"/>
</dbReference>
<evidence type="ECO:0000256" key="5">
    <source>
        <dbReference type="ARBA" id="ARBA00022801"/>
    </source>
</evidence>
<organism evidence="7 8">
    <name type="scientific">Sphingobacterium wenxiniae</name>
    <dbReference type="NCBI Taxonomy" id="683125"/>
    <lineage>
        <taxon>Bacteria</taxon>
        <taxon>Pseudomonadati</taxon>
        <taxon>Bacteroidota</taxon>
        <taxon>Sphingobacteriia</taxon>
        <taxon>Sphingobacteriales</taxon>
        <taxon>Sphingobacteriaceae</taxon>
        <taxon>Sphingobacterium</taxon>
    </lineage>
</organism>
<dbReference type="GO" id="GO:0016787">
    <property type="term" value="F:hydrolase activity"/>
    <property type="evidence" value="ECO:0007669"/>
    <property type="project" value="UniProtKB-KW"/>
</dbReference>
<name>A0A1I6S2T4_9SPHI</name>
<dbReference type="OrthoDB" id="9801102at2"/>
<keyword evidence="3" id="KW-0540">Nuclease</keyword>
<dbReference type="PANTHER" id="PTHR38039:SF1">
    <property type="entry name" value="TOXIN YOEB"/>
    <property type="match status" value="1"/>
</dbReference>
<evidence type="ECO:0000256" key="4">
    <source>
        <dbReference type="ARBA" id="ARBA00022759"/>
    </source>
</evidence>
<evidence type="ECO:0000256" key="2">
    <source>
        <dbReference type="ARBA" id="ARBA00022649"/>
    </source>
</evidence>
<dbReference type="GO" id="GO:0004519">
    <property type="term" value="F:endonuclease activity"/>
    <property type="evidence" value="ECO:0007669"/>
    <property type="project" value="UniProtKB-KW"/>
</dbReference>
<dbReference type="PANTHER" id="PTHR38039">
    <property type="entry name" value="TOXIN YOEB"/>
    <property type="match status" value="1"/>
</dbReference>
<evidence type="ECO:0000256" key="6">
    <source>
        <dbReference type="ARBA" id="ARBA00030388"/>
    </source>
</evidence>
<dbReference type="Pfam" id="PF06769">
    <property type="entry name" value="YoeB_toxin"/>
    <property type="match status" value="1"/>
</dbReference>
<dbReference type="SUPFAM" id="SSF143011">
    <property type="entry name" value="RelE-like"/>
    <property type="match status" value="1"/>
</dbReference>
<proteinExistence type="inferred from homology"/>
<dbReference type="Proteomes" id="UP000198785">
    <property type="component" value="Unassembled WGS sequence"/>
</dbReference>
<gene>
    <name evidence="7" type="ORF">SAMN05660206_10484</name>
</gene>
<dbReference type="STRING" id="683125.SAMN05660206_10484"/>
<accession>A0A1I6S2T4</accession>
<dbReference type="EMBL" id="FOZZ01000004">
    <property type="protein sequence ID" value="SFS71271.1"/>
    <property type="molecule type" value="Genomic_DNA"/>
</dbReference>
<keyword evidence="4" id="KW-0255">Endonuclease</keyword>
<evidence type="ECO:0000256" key="3">
    <source>
        <dbReference type="ARBA" id="ARBA00022722"/>
    </source>
</evidence>
<protein>
    <recommendedName>
        <fullName evidence="6">Putative mRNA interferase YoeB</fullName>
    </recommendedName>
</protein>
<evidence type="ECO:0000256" key="1">
    <source>
        <dbReference type="ARBA" id="ARBA00008172"/>
    </source>
</evidence>
<dbReference type="AlphaFoldDB" id="A0A1I6S2T4"/>
<dbReference type="InterPro" id="IPR035093">
    <property type="entry name" value="RelE/ParE_toxin_dom_sf"/>
</dbReference>
<keyword evidence="2" id="KW-1277">Toxin-antitoxin system</keyword>
<dbReference type="GO" id="GO:0006401">
    <property type="term" value="P:RNA catabolic process"/>
    <property type="evidence" value="ECO:0007669"/>
    <property type="project" value="InterPro"/>
</dbReference>
<comment type="similarity">
    <text evidence="1">Belongs to the YoeB family.</text>
</comment>
<dbReference type="NCBIfam" id="TIGR02116">
    <property type="entry name" value="toxin_Txe_YoeB"/>
    <property type="match status" value="1"/>
</dbReference>
<evidence type="ECO:0000313" key="7">
    <source>
        <dbReference type="EMBL" id="SFS71271.1"/>
    </source>
</evidence>
<evidence type="ECO:0000313" key="8">
    <source>
        <dbReference type="Proteomes" id="UP000198785"/>
    </source>
</evidence>
<dbReference type="InterPro" id="IPR009614">
    <property type="entry name" value="YoeB_toxin"/>
</dbReference>
<keyword evidence="5" id="KW-0378">Hydrolase</keyword>
<dbReference type="RefSeq" id="WP_093364718.1">
    <property type="nucleotide sequence ID" value="NZ_FOZZ01000004.1"/>
</dbReference>